<dbReference type="AlphaFoldDB" id="A0A7S1F9K0"/>
<evidence type="ECO:0000259" key="1">
    <source>
        <dbReference type="PROSITE" id="PS50280"/>
    </source>
</evidence>
<sequence length="207" mass="23385">MGAKLLWRSRTSGTRKTVVVQPLAERNVKWHASMSDVRVGRSKIKGAGSGLFASVALRAWTKLPQPYRGKKLTKKQWLRARDHSYMMGLVHKTYYAIDARECLLDNPLRYVNGARTAAQRKKLNVGRYQLGSDVYYVTTKSVPADTELLVDYGESYWDGIAFSKALGELRARRDAIRADMCGASASKLADLELELEDLRDEELELRS</sequence>
<protein>
    <recommendedName>
        <fullName evidence="1">SET domain-containing protein</fullName>
    </recommendedName>
</protein>
<reference evidence="2" key="1">
    <citation type="submission" date="2021-01" db="EMBL/GenBank/DDBJ databases">
        <authorList>
            <person name="Corre E."/>
            <person name="Pelletier E."/>
            <person name="Niang G."/>
            <person name="Scheremetjew M."/>
            <person name="Finn R."/>
            <person name="Kale V."/>
            <person name="Holt S."/>
            <person name="Cochrane G."/>
            <person name="Meng A."/>
            <person name="Brown T."/>
            <person name="Cohen L."/>
        </authorList>
    </citation>
    <scope>NUCLEOTIDE SEQUENCE</scope>
</reference>
<gene>
    <name evidence="2" type="ORF">NSCI0253_LOCUS25538</name>
</gene>
<feature type="domain" description="SET" evidence="1">
    <location>
        <begin position="35"/>
        <end position="153"/>
    </location>
</feature>
<accession>A0A7S1F9K0</accession>
<name>A0A7S1F9K0_NOCSC</name>
<dbReference type="Pfam" id="PF21549">
    <property type="entry name" value="PRDM2_PR"/>
    <property type="match status" value="1"/>
</dbReference>
<organism evidence="2">
    <name type="scientific">Noctiluca scintillans</name>
    <name type="common">Sea sparkle</name>
    <name type="synonym">Red tide dinoflagellate</name>
    <dbReference type="NCBI Taxonomy" id="2966"/>
    <lineage>
        <taxon>Eukaryota</taxon>
        <taxon>Sar</taxon>
        <taxon>Alveolata</taxon>
        <taxon>Dinophyceae</taxon>
        <taxon>Noctilucales</taxon>
        <taxon>Noctilucaceae</taxon>
        <taxon>Noctiluca</taxon>
    </lineage>
</organism>
<dbReference type="Gene3D" id="2.170.270.10">
    <property type="entry name" value="SET domain"/>
    <property type="match status" value="1"/>
</dbReference>
<proteinExistence type="predicted"/>
<dbReference type="InterPro" id="IPR001214">
    <property type="entry name" value="SET_dom"/>
</dbReference>
<dbReference type="SUPFAM" id="SSF82199">
    <property type="entry name" value="SET domain"/>
    <property type="match status" value="1"/>
</dbReference>
<dbReference type="PROSITE" id="PS50280">
    <property type="entry name" value="SET"/>
    <property type="match status" value="1"/>
</dbReference>
<dbReference type="InterPro" id="IPR046341">
    <property type="entry name" value="SET_dom_sf"/>
</dbReference>
<evidence type="ECO:0000313" key="2">
    <source>
        <dbReference type="EMBL" id="CAD8851188.1"/>
    </source>
</evidence>
<dbReference type="EMBL" id="HBFQ01036203">
    <property type="protein sequence ID" value="CAD8851188.1"/>
    <property type="molecule type" value="Transcribed_RNA"/>
</dbReference>